<dbReference type="PANTHER" id="PTHR30006:SF3">
    <property type="entry name" value="THIAMINE-BINDING PERIPLASMIC PROTEIN"/>
    <property type="match status" value="1"/>
</dbReference>
<dbReference type="SUPFAM" id="SSF53850">
    <property type="entry name" value="Periplasmic binding protein-like II"/>
    <property type="match status" value="1"/>
</dbReference>
<comment type="similarity">
    <text evidence="2">Belongs to the bacterial solute-binding protein 1 family.</text>
</comment>
<evidence type="ECO:0000256" key="5">
    <source>
        <dbReference type="ARBA" id="ARBA00022764"/>
    </source>
</evidence>
<dbReference type="EMBL" id="JAFMPY010000014">
    <property type="protein sequence ID" value="MBO0904779.1"/>
    <property type="molecule type" value="Genomic_DNA"/>
</dbReference>
<evidence type="ECO:0000256" key="2">
    <source>
        <dbReference type="ARBA" id="ARBA00008520"/>
    </source>
</evidence>
<evidence type="ECO:0000256" key="3">
    <source>
        <dbReference type="ARBA" id="ARBA00022448"/>
    </source>
</evidence>
<proteinExistence type="inferred from homology"/>
<keyword evidence="8" id="KW-1185">Reference proteome</keyword>
<organism evidence="7 8">
    <name type="scientific">Jiella sonneratiae</name>
    <dbReference type="NCBI Taxonomy" id="2816856"/>
    <lineage>
        <taxon>Bacteria</taxon>
        <taxon>Pseudomonadati</taxon>
        <taxon>Pseudomonadota</taxon>
        <taxon>Alphaproteobacteria</taxon>
        <taxon>Hyphomicrobiales</taxon>
        <taxon>Aurantimonadaceae</taxon>
        <taxon>Jiella</taxon>
    </lineage>
</organism>
<keyword evidence="3" id="KW-0813">Transport</keyword>
<evidence type="ECO:0000313" key="7">
    <source>
        <dbReference type="EMBL" id="MBO0904779.1"/>
    </source>
</evidence>
<dbReference type="RefSeq" id="WP_207351415.1">
    <property type="nucleotide sequence ID" value="NZ_JAFMPY010000014.1"/>
</dbReference>
<gene>
    <name evidence="7" type="ORF">J1C47_14125</name>
</gene>
<accession>A0ABS3J528</accession>
<dbReference type="PANTHER" id="PTHR30006">
    <property type="entry name" value="THIAMINE-BINDING PERIPLASMIC PROTEIN-RELATED"/>
    <property type="match status" value="1"/>
</dbReference>
<evidence type="ECO:0000313" key="8">
    <source>
        <dbReference type="Proteomes" id="UP000664288"/>
    </source>
</evidence>
<protein>
    <submittedName>
        <fullName evidence="7">Extracellular solute-binding protein</fullName>
    </submittedName>
</protein>
<dbReference type="Gene3D" id="3.40.190.10">
    <property type="entry name" value="Periplasmic binding protein-like II"/>
    <property type="match status" value="2"/>
</dbReference>
<dbReference type="PROSITE" id="PS51318">
    <property type="entry name" value="TAT"/>
    <property type="match status" value="1"/>
</dbReference>
<dbReference type="Pfam" id="PF13416">
    <property type="entry name" value="SBP_bac_8"/>
    <property type="match status" value="1"/>
</dbReference>
<reference evidence="7 8" key="1">
    <citation type="submission" date="2021-03" db="EMBL/GenBank/DDBJ databases">
        <title>Whole genome sequence of Jiella sp. MQZ13P-4.</title>
        <authorList>
            <person name="Tuo L."/>
        </authorList>
    </citation>
    <scope>NUCLEOTIDE SEQUENCE [LARGE SCALE GENOMIC DNA]</scope>
    <source>
        <strain evidence="7 8">MQZ13P-4</strain>
    </source>
</reference>
<evidence type="ECO:0000256" key="1">
    <source>
        <dbReference type="ARBA" id="ARBA00004418"/>
    </source>
</evidence>
<feature type="signal peptide" evidence="6">
    <location>
        <begin position="1"/>
        <end position="35"/>
    </location>
</feature>
<dbReference type="InterPro" id="IPR006059">
    <property type="entry name" value="SBP"/>
</dbReference>
<keyword evidence="4 6" id="KW-0732">Signal</keyword>
<name>A0ABS3J528_9HYPH</name>
<evidence type="ECO:0000256" key="6">
    <source>
        <dbReference type="SAM" id="SignalP"/>
    </source>
</evidence>
<comment type="subcellular location">
    <subcellularLocation>
        <location evidence="1">Periplasm</location>
    </subcellularLocation>
</comment>
<feature type="chain" id="PRO_5045363334" evidence="6">
    <location>
        <begin position="36"/>
        <end position="372"/>
    </location>
</feature>
<comment type="caution">
    <text evidence="7">The sequence shown here is derived from an EMBL/GenBank/DDBJ whole genome shotgun (WGS) entry which is preliminary data.</text>
</comment>
<evidence type="ECO:0000256" key="4">
    <source>
        <dbReference type="ARBA" id="ARBA00022729"/>
    </source>
</evidence>
<dbReference type="Proteomes" id="UP000664288">
    <property type="component" value="Unassembled WGS sequence"/>
</dbReference>
<sequence>MKTHDAKAGWHRRTLIRLAGTLGLAALVAPGVAAAQNAVVVAHAAGINGQAVEAILKDYTAETGVKATGITMSDTDYGAKMQLAARTGNVDFDVALGVGSDVFALTKGDGIYAGIDTSGWKKETLAGMQEAKLIGDDYAVSQDTAALMVYGKALADNPPKTWGDFFDTKKYPGNRGMASGGLGVPIDIEYALIASGKDPAKLYPLDYDAAFAVLDKVAKDIVLWDNAPKGIQDLVNGDTVMTWSYAPAALSAIAAGQDIKLAAPPGTAVTRQLGVVMAKGPNGEDAGQAFFAWWFRPENQKKYTELTNYGIVVPSQEVLKQFSPEQSAYMPFSGAHPENYRTLGYDYYSAEGDLGQSNLALTLDRWNQFRAR</sequence>
<keyword evidence="5" id="KW-0574">Periplasm</keyword>
<dbReference type="InterPro" id="IPR006311">
    <property type="entry name" value="TAT_signal"/>
</dbReference>